<evidence type="ECO:0000313" key="2">
    <source>
        <dbReference type="Proteomes" id="UP000019265"/>
    </source>
</evidence>
<evidence type="ECO:0000313" key="1">
    <source>
        <dbReference type="EMBL" id="AHI53891.1"/>
    </source>
</evidence>
<dbReference type="EMBL" id="CP006934">
    <property type="protein sequence ID" value="AHI53891.1"/>
    <property type="molecule type" value="Genomic_DNA"/>
</dbReference>
<organism evidence="1 2">
    <name type="scientific">Spiroplasma sabaudiense Ar-1343</name>
    <dbReference type="NCBI Taxonomy" id="1276257"/>
    <lineage>
        <taxon>Bacteria</taxon>
        <taxon>Bacillati</taxon>
        <taxon>Mycoplasmatota</taxon>
        <taxon>Mollicutes</taxon>
        <taxon>Entomoplasmatales</taxon>
        <taxon>Spiroplasmataceae</taxon>
        <taxon>Spiroplasma</taxon>
    </lineage>
</organism>
<dbReference type="STRING" id="1276257.SSABA_v1c04840"/>
<dbReference type="HOGENOM" id="CLU_2423739_0_0_14"/>
<dbReference type="AlphaFoldDB" id="W6AA57"/>
<sequence length="93" mass="11116">MSYYFKHNYSFSDHGLQRASERLRLKDMDFFSVKEHCMKLIDNSLYQFETSRHIYIKVAKSELFFVVNKLNNLVVTVTKMSVSRQLEVIDKDI</sequence>
<name>W6AA57_9MOLU</name>
<dbReference type="KEGG" id="ssab:SSABA_v1c04840"/>
<dbReference type="RefSeq" id="WP_025251032.1">
    <property type="nucleotide sequence ID" value="NZ_CP006934.1"/>
</dbReference>
<reference evidence="1 2" key="1">
    <citation type="journal article" date="2014" name="Genome Biol. Evol.">
        <title>Molecular evolution of the substrate utilization strategies and putative virulence factors in mosquito-associated Spiroplasma species.</title>
        <authorList>
            <person name="Chang T.H."/>
            <person name="Lo W.S."/>
            <person name="Ku C."/>
            <person name="Chen L.L."/>
            <person name="Kuo C.H."/>
        </authorList>
    </citation>
    <scope>NUCLEOTIDE SEQUENCE [LARGE SCALE GENOMIC DNA]</scope>
    <source>
        <strain evidence="1">Ar-1343</strain>
    </source>
</reference>
<accession>W6AA57</accession>
<dbReference type="OrthoDB" id="398931at2"/>
<dbReference type="PATRIC" id="fig|1276257.3.peg.494"/>
<gene>
    <name evidence="1" type="ORF">SSABA_v1c04840</name>
</gene>
<keyword evidence="2" id="KW-1185">Reference proteome</keyword>
<dbReference type="Proteomes" id="UP000019265">
    <property type="component" value="Chromosome"/>
</dbReference>
<proteinExistence type="predicted"/>
<protein>
    <submittedName>
        <fullName evidence="1">Uncharacterized protein</fullName>
    </submittedName>
</protein>